<protein>
    <recommendedName>
        <fullName evidence="1">DUF1854 domain-containing protein</fullName>
    </recommendedName>
</protein>
<sequence length="163" mass="18765">MRELSLIDPTTARLWVDEFDELYLRIDDGEPRGPLTVQRAFPISMADEFLSLKDSSGGEIAVIRRLDRFDSHSRAAIQSQLEWAYFASTITAIHSIEIAYHVPHWDVETDRGRRVFELHSSRRDIRVLPGGRVLVRDADGNLYEIPDVRRLDVASHAFVEDYI</sequence>
<feature type="domain" description="DUF1854" evidence="1">
    <location>
        <begin position="38"/>
        <end position="160"/>
    </location>
</feature>
<dbReference type="EMBL" id="UINC01071568">
    <property type="protein sequence ID" value="SVC06567.1"/>
    <property type="molecule type" value="Genomic_DNA"/>
</dbReference>
<gene>
    <name evidence="2" type="ORF">METZ01_LOCUS259421</name>
</gene>
<organism evidence="2">
    <name type="scientific">marine metagenome</name>
    <dbReference type="NCBI Taxonomy" id="408172"/>
    <lineage>
        <taxon>unclassified sequences</taxon>
        <taxon>metagenomes</taxon>
        <taxon>ecological metagenomes</taxon>
    </lineage>
</organism>
<proteinExistence type="predicted"/>
<reference evidence="2" key="1">
    <citation type="submission" date="2018-05" db="EMBL/GenBank/DDBJ databases">
        <authorList>
            <person name="Lanie J.A."/>
            <person name="Ng W.-L."/>
            <person name="Kazmierczak K.M."/>
            <person name="Andrzejewski T.M."/>
            <person name="Davidsen T.M."/>
            <person name="Wayne K.J."/>
            <person name="Tettelin H."/>
            <person name="Glass J.I."/>
            <person name="Rusch D."/>
            <person name="Podicherti R."/>
            <person name="Tsui H.-C.T."/>
            <person name="Winkler M.E."/>
        </authorList>
    </citation>
    <scope>NUCLEOTIDE SEQUENCE</scope>
</reference>
<dbReference type="AlphaFoldDB" id="A0A382J5B5"/>
<dbReference type="Pfam" id="PF08909">
    <property type="entry name" value="DUF1854"/>
    <property type="match status" value="1"/>
</dbReference>
<accession>A0A382J5B5</accession>
<name>A0A382J5B5_9ZZZZ</name>
<evidence type="ECO:0000259" key="1">
    <source>
        <dbReference type="Pfam" id="PF08909"/>
    </source>
</evidence>
<evidence type="ECO:0000313" key="2">
    <source>
        <dbReference type="EMBL" id="SVC06567.1"/>
    </source>
</evidence>
<dbReference type="InterPro" id="IPR015005">
    <property type="entry name" value="DUF1854"/>
</dbReference>